<dbReference type="STRING" id="691883.A0A058ZG24"/>
<dbReference type="GO" id="GO:0002161">
    <property type="term" value="F:aminoacyl-tRNA deacylase activity"/>
    <property type="evidence" value="ECO:0007669"/>
    <property type="project" value="TreeGrafter"/>
</dbReference>
<dbReference type="GO" id="GO:0005524">
    <property type="term" value="F:ATP binding"/>
    <property type="evidence" value="ECO:0007669"/>
    <property type="project" value="UniProtKB-UniRule"/>
</dbReference>
<keyword evidence="5 12" id="KW-0547">Nucleotide-binding</keyword>
<dbReference type="GO" id="GO:0004813">
    <property type="term" value="F:alanine-tRNA ligase activity"/>
    <property type="evidence" value="ECO:0007669"/>
    <property type="project" value="UniProtKB-UniRule"/>
</dbReference>
<dbReference type="PROSITE" id="PS50860">
    <property type="entry name" value="AA_TRNA_LIGASE_II_ALA"/>
    <property type="match status" value="1"/>
</dbReference>
<keyword evidence="7 12" id="KW-0067">ATP-binding</keyword>
<dbReference type="GO" id="GO:0008270">
    <property type="term" value="F:zinc ion binding"/>
    <property type="evidence" value="ECO:0007669"/>
    <property type="project" value="UniProtKB-UniRule"/>
</dbReference>
<dbReference type="SUPFAM" id="SSF55186">
    <property type="entry name" value="ThrRS/AlaRS common domain"/>
    <property type="match status" value="1"/>
</dbReference>
<dbReference type="SUPFAM" id="SSF101353">
    <property type="entry name" value="Putative anticodon-binding domain of alanyl-tRNA synthetase (AlaRS)"/>
    <property type="match status" value="1"/>
</dbReference>
<dbReference type="NCBIfam" id="TIGR00344">
    <property type="entry name" value="alaS"/>
    <property type="match status" value="1"/>
</dbReference>
<evidence type="ECO:0000256" key="2">
    <source>
        <dbReference type="ARBA" id="ARBA00022555"/>
    </source>
</evidence>
<dbReference type="FunFam" id="2.40.30.130:FF:000004">
    <property type="entry name" value="Alanine--tRNA ligase"/>
    <property type="match status" value="1"/>
</dbReference>
<keyword evidence="12" id="KW-0963">Cytoplasm</keyword>
<dbReference type="InterPro" id="IPR018165">
    <property type="entry name" value="Ala-tRNA-synth_IIc_core"/>
</dbReference>
<evidence type="ECO:0000256" key="7">
    <source>
        <dbReference type="ARBA" id="ARBA00022840"/>
    </source>
</evidence>
<evidence type="ECO:0000256" key="6">
    <source>
        <dbReference type="ARBA" id="ARBA00022833"/>
    </source>
</evidence>
<accession>A0A058ZG24</accession>
<evidence type="ECO:0000256" key="11">
    <source>
        <dbReference type="ARBA" id="ARBA00048300"/>
    </source>
</evidence>
<proteinExistence type="inferred from homology"/>
<dbReference type="RefSeq" id="XP_009493046.1">
    <property type="nucleotide sequence ID" value="XM_009494771.1"/>
</dbReference>
<keyword evidence="2 12" id="KW-0820">tRNA-binding</keyword>
<dbReference type="InterPro" id="IPR018163">
    <property type="entry name" value="Thr/Ala-tRNA-synth_IIc_edit"/>
</dbReference>
<dbReference type="GeneID" id="20525609"/>
<reference evidence="14" key="1">
    <citation type="submission" date="2013-04" db="EMBL/GenBank/DDBJ databases">
        <title>The Genome Sequence of Fonticula alba ATCC 38817.</title>
        <authorList>
            <consortium name="The Broad Institute Genomics Platform"/>
            <person name="Russ C."/>
            <person name="Cuomo C."/>
            <person name="Burger G."/>
            <person name="Gray M.W."/>
            <person name="Holland P.W.H."/>
            <person name="King N."/>
            <person name="Lang F.B.F."/>
            <person name="Roger A.J."/>
            <person name="Ruiz-Trillo I."/>
            <person name="Brown M."/>
            <person name="Walker B."/>
            <person name="Young S."/>
            <person name="Zeng Q."/>
            <person name="Gargeya S."/>
            <person name="Fitzgerald M."/>
            <person name="Haas B."/>
            <person name="Abouelleil A."/>
            <person name="Allen A.W."/>
            <person name="Alvarado L."/>
            <person name="Arachchi H.M."/>
            <person name="Berlin A.M."/>
            <person name="Chapman S.B."/>
            <person name="Gainer-Dewar J."/>
            <person name="Goldberg J."/>
            <person name="Griggs A."/>
            <person name="Gujja S."/>
            <person name="Hansen M."/>
            <person name="Howarth C."/>
            <person name="Imamovic A."/>
            <person name="Ireland A."/>
            <person name="Larimer J."/>
            <person name="McCowan C."/>
            <person name="Murphy C."/>
            <person name="Pearson M."/>
            <person name="Poon T.W."/>
            <person name="Priest M."/>
            <person name="Roberts A."/>
            <person name="Saif S."/>
            <person name="Shea T."/>
            <person name="Sisk P."/>
            <person name="Sykes S."/>
            <person name="Wortman J."/>
            <person name="Nusbaum C."/>
            <person name="Birren B."/>
        </authorList>
    </citation>
    <scope>NUCLEOTIDE SEQUENCE [LARGE SCALE GENOMIC DNA]</scope>
    <source>
        <strain evidence="14">ATCC 38817</strain>
    </source>
</reference>
<dbReference type="Gene3D" id="2.40.30.130">
    <property type="match status" value="1"/>
</dbReference>
<evidence type="ECO:0000256" key="9">
    <source>
        <dbReference type="ARBA" id="ARBA00022917"/>
    </source>
</evidence>
<dbReference type="EMBL" id="KB932201">
    <property type="protein sequence ID" value="KCV73345.1"/>
    <property type="molecule type" value="Genomic_DNA"/>
</dbReference>
<dbReference type="CDD" id="cd00673">
    <property type="entry name" value="AlaRS_core"/>
    <property type="match status" value="1"/>
</dbReference>
<feature type="binding site" evidence="12">
    <location>
        <position position="722"/>
    </location>
    <ligand>
        <name>Zn(2+)</name>
        <dbReference type="ChEBI" id="CHEBI:29105"/>
    </ligand>
</feature>
<protein>
    <recommendedName>
        <fullName evidence="12">Alanine--tRNA ligase</fullName>
        <ecNumber evidence="12">6.1.1.7</ecNumber>
    </recommendedName>
    <alternativeName>
        <fullName evidence="12">Alanyl-tRNA synthetase</fullName>
        <shortName evidence="12">AlaRS</shortName>
    </alternativeName>
</protein>
<dbReference type="Gene3D" id="3.30.930.10">
    <property type="entry name" value="Bira Bifunctional Protein, Domain 2"/>
    <property type="match status" value="1"/>
</dbReference>
<evidence type="ECO:0000256" key="1">
    <source>
        <dbReference type="ARBA" id="ARBA00008429"/>
    </source>
</evidence>
<dbReference type="InterPro" id="IPR023033">
    <property type="entry name" value="Ala_tRNA_ligase_euk/bac"/>
</dbReference>
<organism evidence="14">
    <name type="scientific">Fonticula alba</name>
    <name type="common">Slime mold</name>
    <dbReference type="NCBI Taxonomy" id="691883"/>
    <lineage>
        <taxon>Eukaryota</taxon>
        <taxon>Rotosphaerida</taxon>
        <taxon>Fonticulaceae</taxon>
        <taxon>Fonticula</taxon>
    </lineage>
</organism>
<comment type="domain">
    <text evidence="12">Consists of three domains; the N-terminal catalytic domain, the editing domain and the C-terminal C-Ala domain. The editing domain removes incorrectly charged amino acids, while the C-Ala domain, along with tRNA(Ala), serves as a bridge to cooperatively bring together the editing and aminoacylation centers thus stimulating deacylation of misacylated tRNAs.</text>
</comment>
<dbReference type="GO" id="GO:0070143">
    <property type="term" value="P:mitochondrial alanyl-tRNA aminoacylation"/>
    <property type="evidence" value="ECO:0007669"/>
    <property type="project" value="UniProtKB-UniRule"/>
</dbReference>
<keyword evidence="10 12" id="KW-0030">Aminoacyl-tRNA synthetase</keyword>
<dbReference type="GO" id="GO:0000049">
    <property type="term" value="F:tRNA binding"/>
    <property type="evidence" value="ECO:0007669"/>
    <property type="project" value="UniProtKB-KW"/>
</dbReference>
<dbReference type="PRINTS" id="PR00980">
    <property type="entry name" value="TRNASYNTHALA"/>
</dbReference>
<keyword evidence="6 12" id="KW-0862">Zinc</keyword>
<dbReference type="Gene3D" id="3.30.980.10">
    <property type="entry name" value="Threonyl-trna Synthetase, Chain A, domain 2"/>
    <property type="match status" value="1"/>
</dbReference>
<evidence type="ECO:0000313" key="14">
    <source>
        <dbReference type="EMBL" id="KCV73345.1"/>
    </source>
</evidence>
<dbReference type="EC" id="6.1.1.7" evidence="12"/>
<dbReference type="FunFam" id="3.30.980.10:FF:000004">
    <property type="entry name" value="Alanine--tRNA ligase, cytoplasmic"/>
    <property type="match status" value="1"/>
</dbReference>
<dbReference type="InterPro" id="IPR045864">
    <property type="entry name" value="aa-tRNA-synth_II/BPL/LPL"/>
</dbReference>
<dbReference type="OMA" id="NKKDNFW"/>
<keyword evidence="4 12" id="KW-0479">Metal-binding</keyword>
<keyword evidence="12" id="KW-0496">Mitochondrion</keyword>
<dbReference type="PANTHER" id="PTHR11777">
    <property type="entry name" value="ALANYL-TRNA SYNTHETASE"/>
    <property type="match status" value="1"/>
</dbReference>
<dbReference type="InterPro" id="IPR018164">
    <property type="entry name" value="Ala-tRNA-synth_IIc_N"/>
</dbReference>
<name>A0A058ZG24_FONAL</name>
<dbReference type="AlphaFoldDB" id="A0A058ZG24"/>
<dbReference type="InterPro" id="IPR002318">
    <property type="entry name" value="Ala-tRNA-lgiase_IIc"/>
</dbReference>
<dbReference type="Pfam" id="PF07973">
    <property type="entry name" value="tRNA_SAD"/>
    <property type="match status" value="1"/>
</dbReference>
<keyword evidence="3 12" id="KW-0436">Ligase</keyword>
<evidence type="ECO:0000256" key="4">
    <source>
        <dbReference type="ARBA" id="ARBA00022723"/>
    </source>
</evidence>
<dbReference type="PANTHER" id="PTHR11777:SF9">
    <property type="entry name" value="ALANINE--TRNA LIGASE, CYTOPLASMIC"/>
    <property type="match status" value="1"/>
</dbReference>
<comment type="similarity">
    <text evidence="1">Belongs to the class-II aminoacyl-tRNA synthetase family. Alax-L subfamily.</text>
</comment>
<comment type="catalytic activity">
    <reaction evidence="11 12">
        <text>tRNA(Ala) + L-alanine + ATP = L-alanyl-tRNA(Ala) + AMP + diphosphate</text>
        <dbReference type="Rhea" id="RHEA:12540"/>
        <dbReference type="Rhea" id="RHEA-COMP:9657"/>
        <dbReference type="Rhea" id="RHEA-COMP:9923"/>
        <dbReference type="ChEBI" id="CHEBI:30616"/>
        <dbReference type="ChEBI" id="CHEBI:33019"/>
        <dbReference type="ChEBI" id="CHEBI:57972"/>
        <dbReference type="ChEBI" id="CHEBI:78442"/>
        <dbReference type="ChEBI" id="CHEBI:78497"/>
        <dbReference type="ChEBI" id="CHEBI:456215"/>
        <dbReference type="EC" id="6.1.1.7"/>
    </reaction>
</comment>
<evidence type="ECO:0000256" key="12">
    <source>
        <dbReference type="HAMAP-Rule" id="MF_03133"/>
    </source>
</evidence>
<feature type="binding site" evidence="12">
    <location>
        <position position="726"/>
    </location>
    <ligand>
        <name>Zn(2+)</name>
        <dbReference type="ChEBI" id="CHEBI:29105"/>
    </ligand>
</feature>
<evidence type="ECO:0000256" key="5">
    <source>
        <dbReference type="ARBA" id="ARBA00022741"/>
    </source>
</evidence>
<dbReference type="InterPro" id="IPR050058">
    <property type="entry name" value="Ala-tRNA_ligase"/>
</dbReference>
<dbReference type="Pfam" id="PF01411">
    <property type="entry name" value="tRNA-synt_2c"/>
    <property type="match status" value="1"/>
</dbReference>
<dbReference type="SMART" id="SM00863">
    <property type="entry name" value="tRNA_SAD"/>
    <property type="match status" value="1"/>
</dbReference>
<dbReference type="FunFam" id="3.30.930.10:FF:000011">
    <property type="entry name" value="Alanine--tRNA ligase, cytoplasmic"/>
    <property type="match status" value="1"/>
</dbReference>
<feature type="binding site" evidence="12">
    <location>
        <position position="608"/>
    </location>
    <ligand>
        <name>Zn(2+)</name>
        <dbReference type="ChEBI" id="CHEBI:29105"/>
    </ligand>
</feature>
<comment type="subunit">
    <text evidence="12">Monomer.</text>
</comment>
<comment type="subcellular location">
    <subcellularLocation>
        <location evidence="12">Mitochondrion</location>
    </subcellularLocation>
    <subcellularLocation>
        <location evidence="12">Cytoplasm</location>
    </subcellularLocation>
</comment>
<dbReference type="eggNOG" id="KOG0188">
    <property type="taxonomic scope" value="Eukaryota"/>
</dbReference>
<dbReference type="OrthoDB" id="2423964at2759"/>
<sequence length="957" mass="103961">MVSTECSQTVWTGDKVRQTFISFFEERGHSFVPSSSTIPHDDPTLLFTNAGMNQFKPIFQGTVDPNSEFSRLKRAANSQKCIRAGGKHNDLDDVGKDSYHHTFFEMLGNWSFGDYFKVDAINWAWELLTEVFGLDKDRLYVSYFGGDAEANLPADLETRDLWLAKGVAPERVLPFGMSENFWEMGDTGPCGPCSEIHYDRIGGRTVPELVNADDPDLLEIWNLVFMEFNREADRSLKRLPSQSVDTGMGLERLVSVLQDRRANYDTDLFSYLFEAIEKGTGARPYSGKYGKDDADGIDTAYRVLADHIRTLAFALSDGGVPDKDDRGYVLRRVLRRAIRFAHEKLGAKPGFFPNLITAVVDKMGHAFPELKKNPAGVIEILVEEEAQFRRTLDRGIRLFTQVVENPANTSAGTLSGEVAFKLYDTYGFPKDLTQIMAEERGLTVDLAGYAAAEAEAKARSQSTKSTAGAAVALDVHTIAELNQKAVPRTDDSFKYTHSEVEARVLAIFHGGAFVESFDANATHDLFGLILDQTNFYAEQGGQIFDTGLIHLTGGSEGVLEVENVQVYNGFVLHTVSMSTGVVRVGDAVSCAFDPARRRPIRRNHTATHLLNNALASVLGGEVNQQGSLVAPDRLRFDFSFGKAVPAEKLREVEALVREQIAADLPVYYDNVPLVDAEKIAGVKAMFGQSYPDPVRVLSVGTPIATLVADPASGSGVASVEFCGGTHVARSSDIQDFVLLSEEAVSRGVRRVVAVTGPEAVRAGELADQLQQAIADVVKNATGASLVGSLNGLDAQVTEAPLSLVRKQALRAQIAEAKRAQAEQDKLVRVAQEKAANQRAEELLAKLTPDDKFLVEVFDLGSNAKHLSQLSRQFPKVGVFFMSVDRDLGRVLHAANVPAALADTLSAKDWSAHVVDGALGGKSGGSKTTAQGAGPEVGAVEKACELATAFAKLKVSSE</sequence>
<dbReference type="Proteomes" id="UP000030693">
    <property type="component" value="Unassembled WGS sequence"/>
</dbReference>
<dbReference type="HAMAP" id="MF_00036_B">
    <property type="entry name" value="Ala_tRNA_synth_B"/>
    <property type="match status" value="1"/>
</dbReference>
<feature type="domain" description="Alanyl-transfer RNA synthetases family profile" evidence="13">
    <location>
        <begin position="11"/>
        <end position="765"/>
    </location>
</feature>
<comment type="function">
    <text evidence="12">Catalyzes the attachment of alanine to tRNA(Ala) in a two-step reaction: alanine is first activated by ATP to form Ala-AMP and then transferred to the acceptor end of tRNA(Ala). Also edits incorrectly charged tRNA(Ala) via its editing domain.</text>
</comment>
<feature type="binding site" evidence="12">
    <location>
        <position position="604"/>
    </location>
    <ligand>
        <name>Zn(2+)</name>
        <dbReference type="ChEBI" id="CHEBI:29105"/>
    </ligand>
</feature>
<evidence type="ECO:0000259" key="13">
    <source>
        <dbReference type="PROSITE" id="PS50860"/>
    </source>
</evidence>
<dbReference type="Gene3D" id="3.10.310.40">
    <property type="match status" value="1"/>
</dbReference>
<evidence type="ECO:0000256" key="10">
    <source>
        <dbReference type="ARBA" id="ARBA00023146"/>
    </source>
</evidence>
<evidence type="ECO:0000313" key="15">
    <source>
        <dbReference type="Proteomes" id="UP000030693"/>
    </source>
</evidence>
<comment type="cofactor">
    <cofactor evidence="12">
        <name>Zn(2+)</name>
        <dbReference type="ChEBI" id="CHEBI:29105"/>
    </cofactor>
    <text evidence="12">Binds 1 zinc ion per subunit.</text>
</comment>
<dbReference type="SUPFAM" id="SSF50447">
    <property type="entry name" value="Translation proteins"/>
    <property type="match status" value="1"/>
</dbReference>
<dbReference type="GO" id="GO:0005739">
    <property type="term" value="C:mitochondrion"/>
    <property type="evidence" value="ECO:0007669"/>
    <property type="project" value="UniProtKB-SubCell"/>
</dbReference>
<dbReference type="SUPFAM" id="SSF55681">
    <property type="entry name" value="Class II aaRS and biotin synthetases"/>
    <property type="match status" value="1"/>
</dbReference>
<evidence type="ECO:0000256" key="8">
    <source>
        <dbReference type="ARBA" id="ARBA00022884"/>
    </source>
</evidence>
<dbReference type="InterPro" id="IPR012947">
    <property type="entry name" value="tRNA_SAD"/>
</dbReference>
<dbReference type="InterPro" id="IPR018162">
    <property type="entry name" value="Ala-tRNA-ligase_IIc_anticod-bd"/>
</dbReference>
<gene>
    <name evidence="14" type="ORF">H696_00884</name>
</gene>
<keyword evidence="8 12" id="KW-0694">RNA-binding</keyword>
<evidence type="ECO:0000256" key="3">
    <source>
        <dbReference type="ARBA" id="ARBA00022598"/>
    </source>
</evidence>
<dbReference type="InterPro" id="IPR009000">
    <property type="entry name" value="Transl_B-barrel_sf"/>
</dbReference>
<keyword evidence="9 12" id="KW-0648">Protein biosynthesis</keyword>
<keyword evidence="15" id="KW-1185">Reference proteome</keyword>